<dbReference type="EMBL" id="JAKLTR010000006">
    <property type="protein sequence ID" value="MCG2614825.1"/>
    <property type="molecule type" value="Genomic_DNA"/>
</dbReference>
<dbReference type="Gene3D" id="3.40.50.10540">
    <property type="entry name" value="Crotonobetainyl-coa:carnitine coa-transferase, domain 1"/>
    <property type="match status" value="1"/>
</dbReference>
<dbReference type="InterPro" id="IPR044855">
    <property type="entry name" value="CoA-Trfase_III_dom3_sf"/>
</dbReference>
<dbReference type="GO" id="GO:0016740">
    <property type="term" value="F:transferase activity"/>
    <property type="evidence" value="ECO:0007669"/>
    <property type="project" value="UniProtKB-KW"/>
</dbReference>
<evidence type="ECO:0000256" key="1">
    <source>
        <dbReference type="ARBA" id="ARBA00022679"/>
    </source>
</evidence>
<dbReference type="PANTHER" id="PTHR48207:SF4">
    <property type="entry name" value="BLL6097 PROTEIN"/>
    <property type="match status" value="1"/>
</dbReference>
<dbReference type="InterPro" id="IPR003673">
    <property type="entry name" value="CoA-Trfase_fam_III"/>
</dbReference>
<dbReference type="RefSeq" id="WP_237871614.1">
    <property type="nucleotide sequence ID" value="NZ_JAKLTR010000006.1"/>
</dbReference>
<gene>
    <name evidence="2" type="ORF">LZZ85_11055</name>
</gene>
<dbReference type="PANTHER" id="PTHR48207">
    <property type="entry name" value="SUCCINATE--HYDROXYMETHYLGLUTARATE COA-TRANSFERASE"/>
    <property type="match status" value="1"/>
</dbReference>
<keyword evidence="3" id="KW-1185">Reference proteome</keyword>
<dbReference type="Gene3D" id="3.30.1540.10">
    <property type="entry name" value="formyl-coa transferase, domain 3"/>
    <property type="match status" value="1"/>
</dbReference>
<name>A0ABS9KR63_9BACT</name>
<organism evidence="2 3">
    <name type="scientific">Terrimonas ginsenosidimutans</name>
    <dbReference type="NCBI Taxonomy" id="2908004"/>
    <lineage>
        <taxon>Bacteria</taxon>
        <taxon>Pseudomonadati</taxon>
        <taxon>Bacteroidota</taxon>
        <taxon>Chitinophagia</taxon>
        <taxon>Chitinophagales</taxon>
        <taxon>Chitinophagaceae</taxon>
        <taxon>Terrimonas</taxon>
    </lineage>
</organism>
<comment type="caution">
    <text evidence="2">The sequence shown here is derived from an EMBL/GenBank/DDBJ whole genome shotgun (WGS) entry which is preliminary data.</text>
</comment>
<dbReference type="InterPro" id="IPR050483">
    <property type="entry name" value="CoA-transferase_III_domain"/>
</dbReference>
<dbReference type="SUPFAM" id="SSF89796">
    <property type="entry name" value="CoA-transferase family III (CaiB/BaiF)"/>
    <property type="match status" value="1"/>
</dbReference>
<sequence>MMMGLPLQGLLVLEFSQYLSAPSAGLRLADLGARVIKIERPGTGDAGRKLAIKNLWVDDSSLLFHTINRNKESITADLNNEEDRALLLKLIAKSDVVLHNYRPGVMEKKGFGYEALQTVNPRLIYAEISGYGKKGPWKNKPGQDLLLQSITGLTHTTGNGQQAPVPFGIAIADILCGAQLVQGVLAALIRRQKTGKGALIELSLMESLLDFQFELLTTYYTNGQQPSRSDRNNGHPLLGAPYGLYATADGHIALAMMDISALAKAINCEPLEQYAKDLVFSSRDEIKATLAKHLVTQPSAYWLQRLHTAGLWAMEVLDWKQMRDHAGYKSLRMEQQIKTANGNITTTRCPIRINGQRLFASAAAPQLGEHNEKVKNELLNH</sequence>
<evidence type="ECO:0000313" key="3">
    <source>
        <dbReference type="Proteomes" id="UP001165367"/>
    </source>
</evidence>
<proteinExistence type="predicted"/>
<dbReference type="InterPro" id="IPR023606">
    <property type="entry name" value="CoA-Trfase_III_dom_1_sf"/>
</dbReference>
<keyword evidence="1 2" id="KW-0808">Transferase</keyword>
<accession>A0ABS9KR63</accession>
<protein>
    <submittedName>
        <fullName evidence="2">CoA transferase</fullName>
    </submittedName>
</protein>
<evidence type="ECO:0000313" key="2">
    <source>
        <dbReference type="EMBL" id="MCG2614825.1"/>
    </source>
</evidence>
<dbReference type="Proteomes" id="UP001165367">
    <property type="component" value="Unassembled WGS sequence"/>
</dbReference>
<dbReference type="Pfam" id="PF02515">
    <property type="entry name" value="CoA_transf_3"/>
    <property type="match status" value="1"/>
</dbReference>
<reference evidence="2" key="1">
    <citation type="submission" date="2022-01" db="EMBL/GenBank/DDBJ databases">
        <authorList>
            <person name="Jo J.-H."/>
            <person name="Im W.-T."/>
        </authorList>
    </citation>
    <scope>NUCLEOTIDE SEQUENCE</scope>
    <source>
        <strain evidence="2">NA20</strain>
    </source>
</reference>